<keyword evidence="14" id="KW-0464">Manganese</keyword>
<keyword evidence="6 14" id="KW-0479">Metal-binding</keyword>
<dbReference type="Gene3D" id="3.30.470.30">
    <property type="entry name" value="DNA ligase/mRNA capping enzyme"/>
    <property type="match status" value="1"/>
</dbReference>
<evidence type="ECO:0000256" key="8">
    <source>
        <dbReference type="ARBA" id="ARBA00022833"/>
    </source>
</evidence>
<evidence type="ECO:0000256" key="2">
    <source>
        <dbReference type="ARBA" id="ARBA00012722"/>
    </source>
</evidence>
<protein>
    <recommendedName>
        <fullName evidence="3 14">DNA ligase</fullName>
        <ecNumber evidence="2 14">6.5.1.2</ecNumber>
    </recommendedName>
    <alternativeName>
        <fullName evidence="14">Polydeoxyribonucleotide synthase [NAD(+)]</fullName>
    </alternativeName>
</protein>
<dbReference type="CDD" id="cd17748">
    <property type="entry name" value="BRCT_DNA_ligase_like"/>
    <property type="match status" value="1"/>
</dbReference>
<keyword evidence="10 14" id="KW-0520">NAD</keyword>
<dbReference type="AlphaFoldDB" id="A0A1F8GUX5"/>
<feature type="binding site" evidence="14">
    <location>
        <position position="431"/>
    </location>
    <ligand>
        <name>Zn(2+)</name>
        <dbReference type="ChEBI" id="CHEBI:29105"/>
    </ligand>
</feature>
<comment type="similarity">
    <text evidence="13 14">Belongs to the NAD-dependent DNA ligase family. LigA subfamily.</text>
</comment>
<dbReference type="InterPro" id="IPR018239">
    <property type="entry name" value="DNA_ligase_AS"/>
</dbReference>
<evidence type="ECO:0000256" key="13">
    <source>
        <dbReference type="ARBA" id="ARBA00060881"/>
    </source>
</evidence>
<evidence type="ECO:0000256" key="12">
    <source>
        <dbReference type="ARBA" id="ARBA00034005"/>
    </source>
</evidence>
<dbReference type="GO" id="GO:0006260">
    <property type="term" value="P:DNA replication"/>
    <property type="evidence" value="ECO:0007669"/>
    <property type="project" value="UniProtKB-KW"/>
</dbReference>
<reference evidence="17 18" key="1">
    <citation type="journal article" date="2016" name="Nat. Commun.">
        <title>Thousands of microbial genomes shed light on interconnected biogeochemical processes in an aquifer system.</title>
        <authorList>
            <person name="Anantharaman K."/>
            <person name="Brown C.T."/>
            <person name="Hug L.A."/>
            <person name="Sharon I."/>
            <person name="Castelle C.J."/>
            <person name="Probst A.J."/>
            <person name="Thomas B.C."/>
            <person name="Singh A."/>
            <person name="Wilkins M.J."/>
            <person name="Karaoz U."/>
            <person name="Brodie E.L."/>
            <person name="Williams K.H."/>
            <person name="Hubbard S.S."/>
            <person name="Banfield J.F."/>
        </authorList>
    </citation>
    <scope>NUCLEOTIDE SEQUENCE [LARGE SCALE GENOMIC DNA]</scope>
</reference>
<evidence type="ECO:0000256" key="14">
    <source>
        <dbReference type="HAMAP-Rule" id="MF_01588"/>
    </source>
</evidence>
<dbReference type="Pfam" id="PF14520">
    <property type="entry name" value="HHH_5"/>
    <property type="match status" value="1"/>
</dbReference>
<dbReference type="InterPro" id="IPR003583">
    <property type="entry name" value="Hlx-hairpin-Hlx_DNA-bd_motif"/>
</dbReference>
<evidence type="ECO:0000256" key="5">
    <source>
        <dbReference type="ARBA" id="ARBA00022705"/>
    </source>
</evidence>
<comment type="catalytic activity">
    <reaction evidence="12 14 15">
        <text>NAD(+) + (deoxyribonucleotide)n-3'-hydroxyl + 5'-phospho-(deoxyribonucleotide)m = (deoxyribonucleotide)n+m + AMP + beta-nicotinamide D-nucleotide.</text>
        <dbReference type="EC" id="6.5.1.2"/>
    </reaction>
</comment>
<dbReference type="InterPro" id="IPR013840">
    <property type="entry name" value="DNAligase_N"/>
</dbReference>
<dbReference type="FunFam" id="1.10.150.20:FF:000007">
    <property type="entry name" value="DNA ligase"/>
    <property type="match status" value="1"/>
</dbReference>
<dbReference type="CDD" id="cd00114">
    <property type="entry name" value="LIGANc"/>
    <property type="match status" value="1"/>
</dbReference>
<comment type="function">
    <text evidence="1 14">DNA ligase that catalyzes the formation of phosphodiester linkages between 5'-phosphoryl and 3'-hydroxyl groups in double-stranded DNA using NAD as a coenzyme and as the energy source for the reaction. It is essential for DNA replication and repair of damaged DNA.</text>
</comment>
<dbReference type="FunFam" id="1.10.150.20:FF:000006">
    <property type="entry name" value="DNA ligase"/>
    <property type="match status" value="1"/>
</dbReference>
<dbReference type="InterPro" id="IPR036420">
    <property type="entry name" value="BRCT_dom_sf"/>
</dbReference>
<comment type="cofactor">
    <cofactor evidence="14">
        <name>Mg(2+)</name>
        <dbReference type="ChEBI" id="CHEBI:18420"/>
    </cofactor>
    <cofactor evidence="14">
        <name>Mn(2+)</name>
        <dbReference type="ChEBI" id="CHEBI:29035"/>
    </cofactor>
</comment>
<feature type="binding site" evidence="14">
    <location>
        <position position="411"/>
    </location>
    <ligand>
        <name>Zn(2+)</name>
        <dbReference type="ChEBI" id="CHEBI:29105"/>
    </ligand>
</feature>
<dbReference type="HAMAP" id="MF_01588">
    <property type="entry name" value="DNA_ligase_A"/>
    <property type="match status" value="1"/>
</dbReference>
<dbReference type="FunFam" id="2.40.50.140:FF:000012">
    <property type="entry name" value="DNA ligase"/>
    <property type="match status" value="1"/>
</dbReference>
<evidence type="ECO:0000313" key="17">
    <source>
        <dbReference type="EMBL" id="OGN28790.1"/>
    </source>
</evidence>
<keyword evidence="5 14" id="KW-0235">DNA replication</keyword>
<dbReference type="PIRSF" id="PIRSF001604">
    <property type="entry name" value="LigA"/>
    <property type="match status" value="1"/>
</dbReference>
<dbReference type="InterPro" id="IPR004149">
    <property type="entry name" value="Znf_DNAligase_C4"/>
</dbReference>
<dbReference type="InterPro" id="IPR041663">
    <property type="entry name" value="DisA/LigA_HHH"/>
</dbReference>
<keyword evidence="11 14" id="KW-0234">DNA repair</keyword>
<dbReference type="GO" id="GO:0003911">
    <property type="term" value="F:DNA ligase (NAD+) activity"/>
    <property type="evidence" value="ECO:0007669"/>
    <property type="project" value="UniProtKB-UniRule"/>
</dbReference>
<dbReference type="Gene3D" id="2.40.50.140">
    <property type="entry name" value="Nucleic acid-binding proteins"/>
    <property type="match status" value="1"/>
</dbReference>
<dbReference type="Pfam" id="PF01653">
    <property type="entry name" value="DNA_ligase_aden"/>
    <property type="match status" value="1"/>
</dbReference>
<dbReference type="InterPro" id="IPR001357">
    <property type="entry name" value="BRCT_dom"/>
</dbReference>
<dbReference type="Pfam" id="PF00533">
    <property type="entry name" value="BRCT"/>
    <property type="match status" value="1"/>
</dbReference>
<dbReference type="GO" id="GO:0006281">
    <property type="term" value="P:DNA repair"/>
    <property type="evidence" value="ECO:0007669"/>
    <property type="project" value="UniProtKB-KW"/>
</dbReference>
<feature type="domain" description="BRCT" evidence="16">
    <location>
        <begin position="589"/>
        <end position="666"/>
    </location>
</feature>
<dbReference type="Gene3D" id="1.10.287.610">
    <property type="entry name" value="Helix hairpin bin"/>
    <property type="match status" value="1"/>
</dbReference>
<feature type="binding site" evidence="14">
    <location>
        <position position="426"/>
    </location>
    <ligand>
        <name>Zn(2+)</name>
        <dbReference type="ChEBI" id="CHEBI:29105"/>
    </ligand>
</feature>
<dbReference type="GO" id="GO:0005829">
    <property type="term" value="C:cytosol"/>
    <property type="evidence" value="ECO:0007669"/>
    <property type="project" value="TreeGrafter"/>
</dbReference>
<accession>A0A1F8GUX5</accession>
<dbReference type="SMART" id="SM00278">
    <property type="entry name" value="HhH1"/>
    <property type="match status" value="4"/>
</dbReference>
<keyword evidence="9 14" id="KW-0460">Magnesium</keyword>
<feature type="binding site" evidence="14">
    <location>
        <position position="138"/>
    </location>
    <ligand>
        <name>NAD(+)</name>
        <dbReference type="ChEBI" id="CHEBI:57540"/>
    </ligand>
</feature>
<evidence type="ECO:0000256" key="4">
    <source>
        <dbReference type="ARBA" id="ARBA00022598"/>
    </source>
</evidence>
<evidence type="ECO:0000313" key="18">
    <source>
        <dbReference type="Proteomes" id="UP000179047"/>
    </source>
</evidence>
<dbReference type="PANTHER" id="PTHR23389">
    <property type="entry name" value="CHROMOSOME TRANSMISSION FIDELITY FACTOR 18"/>
    <property type="match status" value="1"/>
</dbReference>
<dbReference type="NCBIfam" id="TIGR00575">
    <property type="entry name" value="dnlj"/>
    <property type="match status" value="1"/>
</dbReference>
<dbReference type="InterPro" id="IPR033136">
    <property type="entry name" value="DNA_ligase_CS"/>
</dbReference>
<evidence type="ECO:0000259" key="16">
    <source>
        <dbReference type="PROSITE" id="PS50172"/>
    </source>
</evidence>
<feature type="binding site" evidence="14">
    <location>
        <begin position="83"/>
        <end position="84"/>
    </location>
    <ligand>
        <name>NAD(+)</name>
        <dbReference type="ChEBI" id="CHEBI:57540"/>
    </ligand>
</feature>
<dbReference type="NCBIfam" id="NF005932">
    <property type="entry name" value="PRK07956.1"/>
    <property type="match status" value="1"/>
</dbReference>
<dbReference type="InterPro" id="IPR012340">
    <property type="entry name" value="NA-bd_OB-fold"/>
</dbReference>
<dbReference type="InterPro" id="IPR001679">
    <property type="entry name" value="DNA_ligase"/>
</dbReference>
<dbReference type="Gene3D" id="1.10.150.20">
    <property type="entry name" value="5' to 3' exonuclease, C-terminal subdomain"/>
    <property type="match status" value="2"/>
</dbReference>
<evidence type="ECO:0000256" key="11">
    <source>
        <dbReference type="ARBA" id="ARBA00023204"/>
    </source>
</evidence>
<dbReference type="PROSITE" id="PS01056">
    <property type="entry name" value="DNA_LIGASE_N2"/>
    <property type="match status" value="1"/>
</dbReference>
<dbReference type="SMART" id="SM00532">
    <property type="entry name" value="LIGANc"/>
    <property type="match status" value="1"/>
</dbReference>
<dbReference type="PANTHER" id="PTHR23389:SF9">
    <property type="entry name" value="DNA LIGASE"/>
    <property type="match status" value="1"/>
</dbReference>
<dbReference type="PROSITE" id="PS50172">
    <property type="entry name" value="BRCT"/>
    <property type="match status" value="1"/>
</dbReference>
<evidence type="ECO:0000256" key="15">
    <source>
        <dbReference type="RuleBase" id="RU000618"/>
    </source>
</evidence>
<evidence type="ECO:0000256" key="7">
    <source>
        <dbReference type="ARBA" id="ARBA00022763"/>
    </source>
</evidence>
<dbReference type="Proteomes" id="UP000179047">
    <property type="component" value="Unassembled WGS sequence"/>
</dbReference>
<dbReference type="EMBL" id="MGKP01000012">
    <property type="protein sequence ID" value="OGN28790.1"/>
    <property type="molecule type" value="Genomic_DNA"/>
</dbReference>
<dbReference type="Pfam" id="PF03119">
    <property type="entry name" value="DNA_ligase_ZBD"/>
    <property type="match status" value="1"/>
</dbReference>
<dbReference type="Pfam" id="PF03120">
    <property type="entry name" value="OB_DNA_ligase"/>
    <property type="match status" value="1"/>
</dbReference>
<dbReference type="SUPFAM" id="SSF52113">
    <property type="entry name" value="BRCT domain"/>
    <property type="match status" value="1"/>
</dbReference>
<dbReference type="SUPFAM" id="SSF50249">
    <property type="entry name" value="Nucleic acid-binding proteins"/>
    <property type="match status" value="1"/>
</dbReference>
<comment type="caution">
    <text evidence="17">The sequence shown here is derived from an EMBL/GenBank/DDBJ whole genome shotgun (WGS) entry which is preliminary data.</text>
</comment>
<dbReference type="InterPro" id="IPR004150">
    <property type="entry name" value="NAD_DNA_ligase_OB"/>
</dbReference>
<dbReference type="STRING" id="1802701.A3A33_03350"/>
<feature type="binding site" evidence="14">
    <location>
        <position position="176"/>
    </location>
    <ligand>
        <name>NAD(+)</name>
        <dbReference type="ChEBI" id="CHEBI:57540"/>
    </ligand>
</feature>
<organism evidence="17 18">
    <name type="scientific">Candidatus Yanofskybacteria bacterium RIFCSPLOWO2_01_FULL_49_25</name>
    <dbReference type="NCBI Taxonomy" id="1802701"/>
    <lineage>
        <taxon>Bacteria</taxon>
        <taxon>Candidatus Yanofskyibacteriota</taxon>
    </lineage>
</organism>
<evidence type="ECO:0000256" key="1">
    <source>
        <dbReference type="ARBA" id="ARBA00004067"/>
    </source>
</evidence>
<evidence type="ECO:0000256" key="9">
    <source>
        <dbReference type="ARBA" id="ARBA00022842"/>
    </source>
</evidence>
<evidence type="ECO:0000256" key="10">
    <source>
        <dbReference type="ARBA" id="ARBA00023027"/>
    </source>
</evidence>
<dbReference type="SUPFAM" id="SSF47781">
    <property type="entry name" value="RuvA domain 2-like"/>
    <property type="match status" value="1"/>
</dbReference>
<dbReference type="InterPro" id="IPR013839">
    <property type="entry name" value="DNAligase_adenylation"/>
</dbReference>
<sequence>MTKSEARQRVEKLKTLINQYRYNRLVLDKPLVEESIEDSLKKELFDLEMQYPDLVTPDSPTQRVGGKPLDKFEKFTHPTRMLSLLDAFGKQDMEDWVSRLKRIDPRAGESGFFCELKLDGLAIELLYEDGFLRVGATRGDGTIGENVTQNLKTVEAIPLTLHATRYTNRELVVRGEVFITKKEFARINKELSNRGEETYANPRNLGAGSIRQLDPVITASRRMDSYAYALVSDLGQKTHKEEHEKLHELGFKINPHNKFCKTLDEVQKFRDYWEKHRETLPYEIDGIVVIINDDRMFQKLGVIGKTPRGAIAYKFSPRESTTKLNDIIVSVGRTGVLTPVAVLEPVEIGGTTVSRATLHNEDEIERLGIKVGDTVVVGRAGDVIPDVKKALVELRTGKEKAFVFPKKCPVCGGSVMRVEGEAAHKCINKQCPAIKRESMYHFVAKGAMDLDGIGPKLIDQLMDTGLIKDAADLYSLTKEDFLNLERFADKSAENAVAAIHARTSVPLDRFIFALGIPHVGSETATDLARHFGTLNKLAGATPEELNAIRDVGNIVAKSIHEWFQSAYHKKLLEKFKKVVLRILTAETSQKSNKLKNLTFVFTGSLETISRESAEALVRSHGGDASSSVSKTTSYVVIGAEPGSKAEKAKKLGVKIINESDFLRIIE</sequence>
<dbReference type="SUPFAM" id="SSF56091">
    <property type="entry name" value="DNA ligase/mRNA capping enzyme, catalytic domain"/>
    <property type="match status" value="1"/>
</dbReference>
<evidence type="ECO:0000256" key="3">
    <source>
        <dbReference type="ARBA" id="ARBA00013308"/>
    </source>
</evidence>
<proteinExistence type="inferred from homology"/>
<dbReference type="EC" id="6.5.1.2" evidence="2 14"/>
<feature type="binding site" evidence="14">
    <location>
        <position position="408"/>
    </location>
    <ligand>
        <name>Zn(2+)</name>
        <dbReference type="ChEBI" id="CHEBI:29105"/>
    </ligand>
</feature>
<keyword evidence="4 14" id="KW-0436">Ligase</keyword>
<dbReference type="SMART" id="SM00292">
    <property type="entry name" value="BRCT"/>
    <property type="match status" value="1"/>
</dbReference>
<comment type="caution">
    <text evidence="14">Lacks conserved residue(s) required for the propagation of feature annotation.</text>
</comment>
<dbReference type="GO" id="GO:0046872">
    <property type="term" value="F:metal ion binding"/>
    <property type="evidence" value="ECO:0007669"/>
    <property type="project" value="UniProtKB-KW"/>
</dbReference>
<dbReference type="GO" id="GO:0003677">
    <property type="term" value="F:DNA binding"/>
    <property type="evidence" value="ECO:0007669"/>
    <property type="project" value="InterPro"/>
</dbReference>
<dbReference type="PROSITE" id="PS01055">
    <property type="entry name" value="DNA_LIGASE_N1"/>
    <property type="match status" value="1"/>
</dbReference>
<keyword evidence="7 14" id="KW-0227">DNA damage</keyword>
<feature type="active site" description="N6-AMP-lysine intermediate" evidence="14">
    <location>
        <position position="117"/>
    </location>
</feature>
<dbReference type="Gene3D" id="6.20.10.30">
    <property type="match status" value="1"/>
</dbReference>
<dbReference type="Gene3D" id="3.40.50.10190">
    <property type="entry name" value="BRCT domain"/>
    <property type="match status" value="1"/>
</dbReference>
<evidence type="ECO:0000256" key="6">
    <source>
        <dbReference type="ARBA" id="ARBA00022723"/>
    </source>
</evidence>
<dbReference type="Pfam" id="PF12826">
    <property type="entry name" value="HHH_2"/>
    <property type="match status" value="1"/>
</dbReference>
<dbReference type="InterPro" id="IPR010994">
    <property type="entry name" value="RuvA_2-like"/>
</dbReference>
<gene>
    <name evidence="14" type="primary">ligA</name>
    <name evidence="17" type="ORF">A3A33_03350</name>
</gene>
<keyword evidence="8 14" id="KW-0862">Zinc</keyword>
<feature type="binding site" evidence="14">
    <location>
        <position position="314"/>
    </location>
    <ligand>
        <name>NAD(+)</name>
        <dbReference type="ChEBI" id="CHEBI:57540"/>
    </ligand>
</feature>
<feature type="binding site" evidence="14">
    <location>
        <position position="115"/>
    </location>
    <ligand>
        <name>NAD(+)</name>
        <dbReference type="ChEBI" id="CHEBI:57540"/>
    </ligand>
</feature>
<name>A0A1F8GUX5_9BACT</name>